<proteinExistence type="predicted"/>
<keyword evidence="2" id="KW-0813">Transport</keyword>
<keyword evidence="5" id="KW-0472">Membrane</keyword>
<evidence type="ECO:0000256" key="6">
    <source>
        <dbReference type="ARBA" id="ARBA00023177"/>
    </source>
</evidence>
<dbReference type="Gene3D" id="1.10.3430.10">
    <property type="entry name" value="Ammonium transporter AmtB like domains"/>
    <property type="match status" value="1"/>
</dbReference>
<dbReference type="EMBL" id="JACMSC010000009">
    <property type="protein sequence ID" value="KAG6507207.1"/>
    <property type="molecule type" value="Genomic_DNA"/>
</dbReference>
<protein>
    <recommendedName>
        <fullName evidence="7">Reverse transcriptase Ty1/copia-type domain-containing protein</fullName>
    </recommendedName>
</protein>
<evidence type="ECO:0000313" key="8">
    <source>
        <dbReference type="EMBL" id="KAG6507207.1"/>
    </source>
</evidence>
<organism evidence="8 9">
    <name type="scientific">Zingiber officinale</name>
    <name type="common">Ginger</name>
    <name type="synonym">Amomum zingiber</name>
    <dbReference type="NCBI Taxonomy" id="94328"/>
    <lineage>
        <taxon>Eukaryota</taxon>
        <taxon>Viridiplantae</taxon>
        <taxon>Streptophyta</taxon>
        <taxon>Embryophyta</taxon>
        <taxon>Tracheophyta</taxon>
        <taxon>Spermatophyta</taxon>
        <taxon>Magnoliopsida</taxon>
        <taxon>Liliopsida</taxon>
        <taxon>Zingiberales</taxon>
        <taxon>Zingiberaceae</taxon>
        <taxon>Zingiber</taxon>
    </lineage>
</organism>
<feature type="domain" description="Reverse transcriptase Ty1/copia-type" evidence="7">
    <location>
        <begin position="3"/>
        <end position="56"/>
    </location>
</feature>
<keyword evidence="4" id="KW-1133">Transmembrane helix</keyword>
<dbReference type="InterPro" id="IPR029020">
    <property type="entry name" value="Ammonium/urea_transptr"/>
</dbReference>
<dbReference type="Proteomes" id="UP000734854">
    <property type="component" value="Unassembled WGS sequence"/>
</dbReference>
<dbReference type="GO" id="GO:0008519">
    <property type="term" value="F:ammonium channel activity"/>
    <property type="evidence" value="ECO:0007669"/>
    <property type="project" value="InterPro"/>
</dbReference>
<keyword evidence="6" id="KW-0924">Ammonia transport</keyword>
<dbReference type="Pfam" id="PF07727">
    <property type="entry name" value="RVT_2"/>
    <property type="match status" value="1"/>
</dbReference>
<evidence type="ECO:0000256" key="4">
    <source>
        <dbReference type="ARBA" id="ARBA00022989"/>
    </source>
</evidence>
<dbReference type="PANTHER" id="PTHR43029">
    <property type="entry name" value="AMMONIUM TRANSPORTER MEP2"/>
    <property type="match status" value="1"/>
</dbReference>
<evidence type="ECO:0000256" key="1">
    <source>
        <dbReference type="ARBA" id="ARBA00004141"/>
    </source>
</evidence>
<evidence type="ECO:0000256" key="2">
    <source>
        <dbReference type="ARBA" id="ARBA00022448"/>
    </source>
</evidence>
<gene>
    <name evidence="8" type="ORF">ZIOFF_032548</name>
</gene>
<dbReference type="InterPro" id="IPR001905">
    <property type="entry name" value="Ammonium_transpt"/>
</dbReference>
<dbReference type="AlphaFoldDB" id="A0A8J5GII1"/>
<comment type="subcellular location">
    <subcellularLocation>
        <location evidence="1">Membrane</location>
        <topology evidence="1">Multi-pass membrane protein</topology>
    </subcellularLocation>
</comment>
<dbReference type="InterPro" id="IPR013103">
    <property type="entry name" value="RVT_2"/>
</dbReference>
<dbReference type="GO" id="GO:0005886">
    <property type="term" value="C:plasma membrane"/>
    <property type="evidence" value="ECO:0007669"/>
    <property type="project" value="TreeGrafter"/>
</dbReference>
<evidence type="ECO:0000256" key="3">
    <source>
        <dbReference type="ARBA" id="ARBA00022692"/>
    </source>
</evidence>
<name>A0A8J5GII1_ZINOF</name>
<evidence type="ECO:0000256" key="5">
    <source>
        <dbReference type="ARBA" id="ARBA00023136"/>
    </source>
</evidence>
<sequence>MFGEFKEVMTKEFEMTDIGLMAYYLGIEVNQREDGSFISQAGYAREILKKFRMDNTLSPYGAAASFPFQWGDYTGGYAIHLSSDITSFTSEGAGLLWMGWAGFNGGDPYSANIAVLNTNICAATNLLLVRTRLGVTFFKKPSVIGVVKGRA</sequence>
<keyword evidence="3" id="KW-0812">Transmembrane</keyword>
<accession>A0A8J5GII1</accession>
<dbReference type="PANTHER" id="PTHR43029:SF10">
    <property type="entry name" value="AMMONIUM TRANSPORTER MEP2"/>
    <property type="match status" value="1"/>
</dbReference>
<dbReference type="SUPFAM" id="SSF111352">
    <property type="entry name" value="Ammonium transporter"/>
    <property type="match status" value="1"/>
</dbReference>
<comment type="caution">
    <text evidence="8">The sequence shown here is derived from an EMBL/GenBank/DDBJ whole genome shotgun (WGS) entry which is preliminary data.</text>
</comment>
<reference evidence="8 9" key="1">
    <citation type="submission" date="2020-08" db="EMBL/GenBank/DDBJ databases">
        <title>Plant Genome Project.</title>
        <authorList>
            <person name="Zhang R.-G."/>
        </authorList>
    </citation>
    <scope>NUCLEOTIDE SEQUENCE [LARGE SCALE GENOMIC DNA]</scope>
    <source>
        <tissue evidence="8">Rhizome</tissue>
    </source>
</reference>
<evidence type="ECO:0000259" key="7">
    <source>
        <dbReference type="Pfam" id="PF07727"/>
    </source>
</evidence>
<evidence type="ECO:0000313" key="9">
    <source>
        <dbReference type="Proteomes" id="UP000734854"/>
    </source>
</evidence>
<keyword evidence="9" id="KW-1185">Reference proteome</keyword>